<comment type="caution">
    <text evidence="1">The sequence shown here is derived from an EMBL/GenBank/DDBJ whole genome shotgun (WGS) entry which is preliminary data.</text>
</comment>
<dbReference type="PANTHER" id="PTHR13132">
    <property type="entry name" value="ALPHA- 1,6 -FUCOSYLTRANSFERASE"/>
    <property type="match status" value="1"/>
</dbReference>
<proteinExistence type="predicted"/>
<name>A0A814T4H1_ADIRI</name>
<dbReference type="EMBL" id="CAJNOJ010000122">
    <property type="protein sequence ID" value="CAF1156561.1"/>
    <property type="molecule type" value="Genomic_DNA"/>
</dbReference>
<evidence type="ECO:0000313" key="1">
    <source>
        <dbReference type="EMBL" id="CAF1156561.1"/>
    </source>
</evidence>
<organism evidence="1 2">
    <name type="scientific">Adineta ricciae</name>
    <name type="common">Rotifer</name>
    <dbReference type="NCBI Taxonomy" id="249248"/>
    <lineage>
        <taxon>Eukaryota</taxon>
        <taxon>Metazoa</taxon>
        <taxon>Spiralia</taxon>
        <taxon>Gnathifera</taxon>
        <taxon>Rotifera</taxon>
        <taxon>Eurotatoria</taxon>
        <taxon>Bdelloidea</taxon>
        <taxon>Adinetida</taxon>
        <taxon>Adinetidae</taxon>
        <taxon>Adineta</taxon>
    </lineage>
</organism>
<reference evidence="1" key="1">
    <citation type="submission" date="2021-02" db="EMBL/GenBank/DDBJ databases">
        <authorList>
            <person name="Nowell W R."/>
        </authorList>
    </citation>
    <scope>NUCLEOTIDE SEQUENCE</scope>
</reference>
<accession>A0A814T4H1</accession>
<protein>
    <submittedName>
        <fullName evidence="1">Uncharacterized protein</fullName>
    </submittedName>
</protein>
<dbReference type="AlphaFoldDB" id="A0A814T4H1"/>
<evidence type="ECO:0000313" key="2">
    <source>
        <dbReference type="Proteomes" id="UP000663852"/>
    </source>
</evidence>
<sequence>MVSKLVRLTILLTSAVFLFILGVLFGSNLYRRKETARIFQPSIAAQLDLKLQSMKEDSVKSFPVAYNSTHLWSMRLADKDHYRIVNLVPCKDVIYHAHRGTGINETMNHCNEKTREEFSVESTLQAQQWIFNHQNPMNCQNKRFAIIHRYAWSGFGSTVHQIVWALATAIGHDRIAVYQKPGGWHYGSCEWSNPDCLFLPISNCSVPTQIDGTQVIRLAADIDHWYKPAYPSVFQKRSFNCTCPKRCCSIFRSAIDRSSSSEYFDLFDADARRAQISTVYINSEDDSVFSEFETVNKKYGGYYKLIRIKAEKNVVFMTLMGMDTNKRGKIVLEFLADLYIEANADLHSGTLTSNWCRLVDEMRFVLGKMLPFYTPEHVYHSDM</sequence>
<gene>
    <name evidence="1" type="ORF">EDS130_LOCUS22903</name>
</gene>
<dbReference type="GO" id="GO:0046921">
    <property type="term" value="F:alpha-(1-&gt;6)-fucosyltransferase activity"/>
    <property type="evidence" value="ECO:0007669"/>
    <property type="project" value="TreeGrafter"/>
</dbReference>
<dbReference type="Proteomes" id="UP000663852">
    <property type="component" value="Unassembled WGS sequence"/>
</dbReference>
<dbReference type="OrthoDB" id="2014825at2759"/>
<dbReference type="PANTHER" id="PTHR13132:SF29">
    <property type="entry name" value="ALPHA-(1,6)-FUCOSYLTRANSFERASE"/>
    <property type="match status" value="1"/>
</dbReference>
<dbReference type="GO" id="GO:0006487">
    <property type="term" value="P:protein N-linked glycosylation"/>
    <property type="evidence" value="ECO:0007669"/>
    <property type="project" value="TreeGrafter"/>
</dbReference>